<proteinExistence type="predicted"/>
<reference evidence="2 3" key="1">
    <citation type="submission" date="2018-09" db="EMBL/GenBank/DDBJ databases">
        <authorList>
            <person name="Wang F."/>
        </authorList>
    </citation>
    <scope>NUCLEOTIDE SEQUENCE [LARGE SCALE GENOMIC DNA]</scope>
    <source>
        <strain evidence="2 3">PLHSC7-2</strain>
    </source>
</reference>
<accession>A0A418YIU7</accession>
<protein>
    <submittedName>
        <fullName evidence="2">PilZ domain-containing protein</fullName>
    </submittedName>
</protein>
<dbReference type="OrthoDB" id="6989154at2"/>
<keyword evidence="3" id="KW-1185">Reference proteome</keyword>
<dbReference type="EMBL" id="QZCH01000002">
    <property type="protein sequence ID" value="RJG50550.1"/>
    <property type="molecule type" value="Genomic_DNA"/>
</dbReference>
<dbReference type="Pfam" id="PF07238">
    <property type="entry name" value="PilZ"/>
    <property type="match status" value="1"/>
</dbReference>
<sequence>MHQNTKDGVLNAEEMEYLSALLTEQAGKPAQGGLKFEVNTDNHGFLQQLGLSDTLKVVARYGHHRFVFPLSIEVNDLGMPHLYFNTPDIYEDGEQSRFWRAEDEQLTLLTADGEALSYCIQDISVSGLCIELEDLTEPVPDTLNDLCLRLPNGQILDLSGHISRYIEPNLVAYELELSSLDSSELKDYLFQLHRSLHPHLMK</sequence>
<feature type="domain" description="PilZ" evidence="1">
    <location>
        <begin position="103"/>
        <end position="191"/>
    </location>
</feature>
<evidence type="ECO:0000313" key="3">
    <source>
        <dbReference type="Proteomes" id="UP000283255"/>
    </source>
</evidence>
<name>A0A418YIU7_9GAMM</name>
<dbReference type="Proteomes" id="UP000283255">
    <property type="component" value="Unassembled WGS sequence"/>
</dbReference>
<organism evidence="2 3">
    <name type="scientific">Motilimonas pumila</name>
    <dbReference type="NCBI Taxonomy" id="2303987"/>
    <lineage>
        <taxon>Bacteria</taxon>
        <taxon>Pseudomonadati</taxon>
        <taxon>Pseudomonadota</taxon>
        <taxon>Gammaproteobacteria</taxon>
        <taxon>Alteromonadales</taxon>
        <taxon>Alteromonadales genera incertae sedis</taxon>
        <taxon>Motilimonas</taxon>
    </lineage>
</organism>
<evidence type="ECO:0000259" key="1">
    <source>
        <dbReference type="Pfam" id="PF07238"/>
    </source>
</evidence>
<dbReference type="SUPFAM" id="SSF141371">
    <property type="entry name" value="PilZ domain-like"/>
    <property type="match status" value="1"/>
</dbReference>
<reference evidence="2 3" key="2">
    <citation type="submission" date="2019-01" db="EMBL/GenBank/DDBJ databases">
        <title>Motilimonas pumilus sp. nov., isolated from the gut of sea cucumber (Apostichopus japonicus).</title>
        <authorList>
            <person name="Wang F.-Q."/>
            <person name="Ren L.-H."/>
            <person name="Lin Y.-W."/>
            <person name="Sun G.-H."/>
            <person name="Du Z.-J."/>
            <person name="Zhao J.-X."/>
            <person name="Liu X.-J."/>
            <person name="Liu L.-J."/>
        </authorList>
    </citation>
    <scope>NUCLEOTIDE SEQUENCE [LARGE SCALE GENOMIC DNA]</scope>
    <source>
        <strain evidence="2 3">PLHSC7-2</strain>
    </source>
</reference>
<dbReference type="GO" id="GO:0035438">
    <property type="term" value="F:cyclic-di-GMP binding"/>
    <property type="evidence" value="ECO:0007669"/>
    <property type="project" value="InterPro"/>
</dbReference>
<dbReference type="AlphaFoldDB" id="A0A418YIU7"/>
<comment type="caution">
    <text evidence="2">The sequence shown here is derived from an EMBL/GenBank/DDBJ whole genome shotgun (WGS) entry which is preliminary data.</text>
</comment>
<gene>
    <name evidence="2" type="ORF">D1Z90_03460</name>
</gene>
<dbReference type="InterPro" id="IPR009875">
    <property type="entry name" value="PilZ_domain"/>
</dbReference>
<evidence type="ECO:0000313" key="2">
    <source>
        <dbReference type="EMBL" id="RJG50550.1"/>
    </source>
</evidence>
<dbReference type="RefSeq" id="WP_119909352.1">
    <property type="nucleotide sequence ID" value="NZ_QZCH01000002.1"/>
</dbReference>